<protein>
    <submittedName>
        <fullName evidence="2">Uncharacterized protein</fullName>
    </submittedName>
</protein>
<sequence>MGLVKKPDYDRVTKLYREMEICSEFLHCTHQEFEELPFEEKIKWYSYTEMRVSRQGHTDKKERLKKEHRDTHMAKTMQSKKVRSDKGRVRK</sequence>
<evidence type="ECO:0000313" key="2">
    <source>
        <dbReference type="EMBL" id="QJA59057.1"/>
    </source>
</evidence>
<dbReference type="EMBL" id="MT141352">
    <property type="protein sequence ID" value="QJA59057.1"/>
    <property type="molecule type" value="Genomic_DNA"/>
</dbReference>
<name>A0A6M3IPP7_9ZZZZ</name>
<reference evidence="2" key="1">
    <citation type="submission" date="2020-03" db="EMBL/GenBank/DDBJ databases">
        <title>The deep terrestrial virosphere.</title>
        <authorList>
            <person name="Holmfeldt K."/>
            <person name="Nilsson E."/>
            <person name="Simone D."/>
            <person name="Lopez-Fernandez M."/>
            <person name="Wu X."/>
            <person name="de Brujin I."/>
            <person name="Lundin D."/>
            <person name="Andersson A."/>
            <person name="Bertilsson S."/>
            <person name="Dopson M."/>
        </authorList>
    </citation>
    <scope>NUCLEOTIDE SEQUENCE</scope>
    <source>
        <strain evidence="2">MM415B01368</strain>
    </source>
</reference>
<organism evidence="2">
    <name type="scientific">viral metagenome</name>
    <dbReference type="NCBI Taxonomy" id="1070528"/>
    <lineage>
        <taxon>unclassified sequences</taxon>
        <taxon>metagenomes</taxon>
        <taxon>organismal metagenomes</taxon>
    </lineage>
</organism>
<feature type="compositionally biased region" description="Basic and acidic residues" evidence="1">
    <location>
        <begin position="56"/>
        <end position="73"/>
    </location>
</feature>
<evidence type="ECO:0000256" key="1">
    <source>
        <dbReference type="SAM" id="MobiDB-lite"/>
    </source>
</evidence>
<feature type="region of interest" description="Disordered" evidence="1">
    <location>
        <begin position="54"/>
        <end position="91"/>
    </location>
</feature>
<feature type="compositionally biased region" description="Basic and acidic residues" evidence="1">
    <location>
        <begin position="82"/>
        <end position="91"/>
    </location>
</feature>
<dbReference type="AlphaFoldDB" id="A0A6M3IPP7"/>
<accession>A0A6M3IPP7</accession>
<gene>
    <name evidence="2" type="ORF">MM415B01368_0006</name>
</gene>
<proteinExistence type="predicted"/>